<dbReference type="AlphaFoldDB" id="A0A9P5U6Q5"/>
<evidence type="ECO:0000313" key="3">
    <source>
        <dbReference type="EMBL" id="KAF9068236.1"/>
    </source>
</evidence>
<sequence length="96" mass="11404">MQTSCKQASGERSQHRPLQNRRKPRHIHSYSSCQTSELLLLKEGQSVFYRDSLQVILFPFIATLSCFGFYYLSISLCIYYFFMIIFLLDNSTNYRR</sequence>
<feature type="compositionally biased region" description="Polar residues" evidence="1">
    <location>
        <begin position="1"/>
        <end position="11"/>
    </location>
</feature>
<name>A0A9P5U6Q5_9AGAR</name>
<feature type="transmembrane region" description="Helical" evidence="2">
    <location>
        <begin position="56"/>
        <end position="88"/>
    </location>
</feature>
<gene>
    <name evidence="3" type="ORF">BDP27DRAFT_834116</name>
</gene>
<keyword evidence="2" id="KW-0812">Transmembrane</keyword>
<reference evidence="3" key="1">
    <citation type="submission" date="2020-11" db="EMBL/GenBank/DDBJ databases">
        <authorList>
            <consortium name="DOE Joint Genome Institute"/>
            <person name="Ahrendt S."/>
            <person name="Riley R."/>
            <person name="Andreopoulos W."/>
            <person name="Labutti K."/>
            <person name="Pangilinan J."/>
            <person name="Ruiz-Duenas F.J."/>
            <person name="Barrasa J.M."/>
            <person name="Sanchez-Garcia M."/>
            <person name="Camarero S."/>
            <person name="Miyauchi S."/>
            <person name="Serrano A."/>
            <person name="Linde D."/>
            <person name="Babiker R."/>
            <person name="Drula E."/>
            <person name="Ayuso-Fernandez I."/>
            <person name="Pacheco R."/>
            <person name="Padilla G."/>
            <person name="Ferreira P."/>
            <person name="Barriuso J."/>
            <person name="Kellner H."/>
            <person name="Castanera R."/>
            <person name="Alfaro M."/>
            <person name="Ramirez L."/>
            <person name="Pisabarro A.G."/>
            <person name="Kuo A."/>
            <person name="Tritt A."/>
            <person name="Lipzen A."/>
            <person name="He G."/>
            <person name="Yan M."/>
            <person name="Ng V."/>
            <person name="Cullen D."/>
            <person name="Martin F."/>
            <person name="Rosso M.-N."/>
            <person name="Henrissat B."/>
            <person name="Hibbett D."/>
            <person name="Martinez A.T."/>
            <person name="Grigoriev I.V."/>
        </authorList>
    </citation>
    <scope>NUCLEOTIDE SEQUENCE</scope>
    <source>
        <strain evidence="3">AH 40177</strain>
    </source>
</reference>
<organism evidence="3 4">
    <name type="scientific">Rhodocollybia butyracea</name>
    <dbReference type="NCBI Taxonomy" id="206335"/>
    <lineage>
        <taxon>Eukaryota</taxon>
        <taxon>Fungi</taxon>
        <taxon>Dikarya</taxon>
        <taxon>Basidiomycota</taxon>
        <taxon>Agaricomycotina</taxon>
        <taxon>Agaricomycetes</taxon>
        <taxon>Agaricomycetidae</taxon>
        <taxon>Agaricales</taxon>
        <taxon>Marasmiineae</taxon>
        <taxon>Omphalotaceae</taxon>
        <taxon>Rhodocollybia</taxon>
    </lineage>
</organism>
<accession>A0A9P5U6Q5</accession>
<keyword evidence="2" id="KW-1133">Transmembrane helix</keyword>
<proteinExistence type="predicted"/>
<dbReference type="Proteomes" id="UP000772434">
    <property type="component" value="Unassembled WGS sequence"/>
</dbReference>
<comment type="caution">
    <text evidence="3">The sequence shown here is derived from an EMBL/GenBank/DDBJ whole genome shotgun (WGS) entry which is preliminary data.</text>
</comment>
<evidence type="ECO:0000256" key="1">
    <source>
        <dbReference type="SAM" id="MobiDB-lite"/>
    </source>
</evidence>
<keyword evidence="4" id="KW-1185">Reference proteome</keyword>
<keyword evidence="2" id="KW-0472">Membrane</keyword>
<evidence type="ECO:0000256" key="2">
    <source>
        <dbReference type="SAM" id="Phobius"/>
    </source>
</evidence>
<evidence type="ECO:0000313" key="4">
    <source>
        <dbReference type="Proteomes" id="UP000772434"/>
    </source>
</evidence>
<dbReference type="EMBL" id="JADNRY010000063">
    <property type="protein sequence ID" value="KAF9068236.1"/>
    <property type="molecule type" value="Genomic_DNA"/>
</dbReference>
<feature type="compositionally biased region" description="Basic residues" evidence="1">
    <location>
        <begin position="18"/>
        <end position="27"/>
    </location>
</feature>
<protein>
    <submittedName>
        <fullName evidence="3">Uncharacterized protein</fullName>
    </submittedName>
</protein>
<feature type="region of interest" description="Disordered" evidence="1">
    <location>
        <begin position="1"/>
        <end position="27"/>
    </location>
</feature>